<evidence type="ECO:0000313" key="4">
    <source>
        <dbReference type="EMBL" id="CAL4797962.1"/>
    </source>
</evidence>
<keyword evidence="1" id="KW-1133">Transmembrane helix</keyword>
<name>A0A9P1DJ73_9DINO</name>
<dbReference type="EMBL" id="CAMXCT020004879">
    <property type="protein sequence ID" value="CAL1164025.1"/>
    <property type="molecule type" value="Genomic_DNA"/>
</dbReference>
<feature type="transmembrane region" description="Helical" evidence="1">
    <location>
        <begin position="51"/>
        <end position="70"/>
    </location>
</feature>
<dbReference type="Pfam" id="PF02482">
    <property type="entry name" value="Ribosomal_S30AE"/>
    <property type="match status" value="1"/>
</dbReference>
<evidence type="ECO:0000313" key="5">
    <source>
        <dbReference type="Proteomes" id="UP001152797"/>
    </source>
</evidence>
<reference evidence="3" key="2">
    <citation type="submission" date="2024-04" db="EMBL/GenBank/DDBJ databases">
        <authorList>
            <person name="Chen Y."/>
            <person name="Shah S."/>
            <person name="Dougan E. K."/>
            <person name="Thang M."/>
            <person name="Chan C."/>
        </authorList>
    </citation>
    <scope>NUCLEOTIDE SEQUENCE [LARGE SCALE GENOMIC DNA]</scope>
</reference>
<sequence>MTIGNKFYPSLPIGAMPIAGFSTYQSGVVQRIFADSIQNPMAPRRSSTGRGLSLMVLSAVIALFGRGWTYTAPMGGGLTRKQKHGSIQNKDKLEGVYEVQDEEEEPEMLEKPPMPERRVPYSMHIVTQLPQHKHLHEESNARHYIEEKLVLSLENFEDLIRHVEVNLQVSENFHREKRPEKAKAKGDLAEIAEDDVLPVAPEGAAGHKMLTPYIFKATVTLTNHHKVTLSNPEKHAQPTLTEAVDHMVDVLRKSLREEKNRMIASRRKAAEKALPDEIDDDIDSFNKEMADGLVEAEASAKDAAEEAMYQRIEASQK</sequence>
<organism evidence="2">
    <name type="scientific">Cladocopium goreaui</name>
    <dbReference type="NCBI Taxonomy" id="2562237"/>
    <lineage>
        <taxon>Eukaryota</taxon>
        <taxon>Sar</taxon>
        <taxon>Alveolata</taxon>
        <taxon>Dinophyceae</taxon>
        <taxon>Suessiales</taxon>
        <taxon>Symbiodiniaceae</taxon>
        <taxon>Cladocopium</taxon>
    </lineage>
</organism>
<keyword evidence="1" id="KW-0812">Transmembrane</keyword>
<accession>A0A9P1DJ73</accession>
<evidence type="ECO:0000313" key="3">
    <source>
        <dbReference type="EMBL" id="CAL1164025.1"/>
    </source>
</evidence>
<dbReference type="AlphaFoldDB" id="A0A9P1DJ73"/>
<protein>
    <submittedName>
        <fullName evidence="4">CCT-zeta</fullName>
    </submittedName>
</protein>
<dbReference type="EMBL" id="CAMXCT010004879">
    <property type="protein sequence ID" value="CAI4010650.1"/>
    <property type="molecule type" value="Genomic_DNA"/>
</dbReference>
<comment type="caution">
    <text evidence="2">The sequence shown here is derived from an EMBL/GenBank/DDBJ whole genome shotgun (WGS) entry which is preliminary data.</text>
</comment>
<gene>
    <name evidence="2" type="ORF">C1SCF055_LOCUS35899</name>
</gene>
<proteinExistence type="predicted"/>
<evidence type="ECO:0000256" key="1">
    <source>
        <dbReference type="SAM" id="Phobius"/>
    </source>
</evidence>
<dbReference type="Proteomes" id="UP001152797">
    <property type="component" value="Unassembled WGS sequence"/>
</dbReference>
<evidence type="ECO:0000313" key="2">
    <source>
        <dbReference type="EMBL" id="CAI4010650.1"/>
    </source>
</evidence>
<keyword evidence="5" id="KW-1185">Reference proteome</keyword>
<reference evidence="2" key="1">
    <citation type="submission" date="2022-10" db="EMBL/GenBank/DDBJ databases">
        <authorList>
            <person name="Chen Y."/>
            <person name="Dougan E. K."/>
            <person name="Chan C."/>
            <person name="Rhodes N."/>
            <person name="Thang M."/>
        </authorList>
    </citation>
    <scope>NUCLEOTIDE SEQUENCE</scope>
</reference>
<dbReference type="EMBL" id="CAMXCT030004879">
    <property type="protein sequence ID" value="CAL4797962.1"/>
    <property type="molecule type" value="Genomic_DNA"/>
</dbReference>
<keyword evidence="1" id="KW-0472">Membrane</keyword>
<dbReference type="InterPro" id="IPR003489">
    <property type="entry name" value="RHF/RaiA"/>
</dbReference>
<dbReference type="OrthoDB" id="442922at2759"/>